<dbReference type="PANTHER" id="PTHR14289:SF16">
    <property type="entry name" value="POLYMERASE DELTA-INTERACTING PROTEIN 2"/>
    <property type="match status" value="1"/>
</dbReference>
<dbReference type="InterPro" id="IPR023065">
    <property type="entry name" value="Uncharacterised_ApaG"/>
</dbReference>
<dbReference type="Pfam" id="PF04379">
    <property type="entry name" value="DUF525"/>
    <property type="match status" value="1"/>
</dbReference>
<dbReference type="SUPFAM" id="SSF110069">
    <property type="entry name" value="ApaG-like"/>
    <property type="match status" value="1"/>
</dbReference>
<evidence type="ECO:0000313" key="4">
    <source>
        <dbReference type="EMBL" id="UYH50588.1"/>
    </source>
</evidence>
<dbReference type="HAMAP" id="MF_00791">
    <property type="entry name" value="ApaG"/>
    <property type="match status" value="1"/>
</dbReference>
<organism evidence="4 5">
    <name type="scientific">Candidatus Kirkpatrickella diaphorinae</name>
    <dbReference type="NCBI Taxonomy" id="2984322"/>
    <lineage>
        <taxon>Bacteria</taxon>
        <taxon>Pseudomonadati</taxon>
        <taxon>Pseudomonadota</taxon>
        <taxon>Alphaproteobacteria</taxon>
        <taxon>Acetobacterales</taxon>
        <taxon>Acetobacteraceae</taxon>
        <taxon>Candidatus Kirkpatrickella</taxon>
    </lineage>
</organism>
<evidence type="ECO:0000259" key="3">
    <source>
        <dbReference type="PROSITE" id="PS51087"/>
    </source>
</evidence>
<protein>
    <recommendedName>
        <fullName evidence="1 2">Protein ApaG</fullName>
    </recommendedName>
</protein>
<evidence type="ECO:0000313" key="5">
    <source>
        <dbReference type="Proteomes" id="UP001163831"/>
    </source>
</evidence>
<sequence>MADRDSSSGLLPQTSGEFSDILDAPPAFEARTGDIVVTVRPFWLDDQSAPDEHRYVWAYTIQVENNGTQTIQILSRHWCITDGSGRSDHVHGEGIIGEQPIIASGAVFEYTSGAALHTPSGIMQGTYHVIIPSTGQRFDVLVPTFSLDSPHHRATIH</sequence>
<proteinExistence type="inferred from homology"/>
<dbReference type="RefSeq" id="WP_319806173.1">
    <property type="nucleotide sequence ID" value="NZ_CP107052.1"/>
</dbReference>
<gene>
    <name evidence="2 4" type="primary">apaG</name>
    <name evidence="4" type="ORF">N5W20_05525</name>
</gene>
<dbReference type="PANTHER" id="PTHR14289">
    <property type="entry name" value="F-BOX ONLY PROTEIN 3"/>
    <property type="match status" value="1"/>
</dbReference>
<dbReference type="Gene3D" id="2.60.40.1470">
    <property type="entry name" value="ApaG domain"/>
    <property type="match status" value="1"/>
</dbReference>
<reference evidence="4" key="1">
    <citation type="submission" date="2022-10" db="EMBL/GenBank/DDBJ databases">
        <title>Candidatus Kirkpatrella diaphorinas gen. nov., sp. nov., an uncultured endosymbiont identified in a population of Diaphorina citri from Hawaii.</title>
        <authorList>
            <person name="Henry E.M."/>
            <person name="Carlson C.R."/>
            <person name="Kuo Y.-W."/>
        </authorList>
    </citation>
    <scope>NUCLEOTIDE SEQUENCE</scope>
    <source>
        <strain evidence="4">CADCRV1</strain>
    </source>
</reference>
<accession>A0ABY6GI89</accession>
<dbReference type="Proteomes" id="UP001163831">
    <property type="component" value="Chromosome"/>
</dbReference>
<dbReference type="InterPro" id="IPR007474">
    <property type="entry name" value="ApaG_domain"/>
</dbReference>
<dbReference type="PROSITE" id="PS51087">
    <property type="entry name" value="APAG"/>
    <property type="match status" value="1"/>
</dbReference>
<keyword evidence="5" id="KW-1185">Reference proteome</keyword>
<dbReference type="NCBIfam" id="NF003967">
    <property type="entry name" value="PRK05461.1"/>
    <property type="match status" value="1"/>
</dbReference>
<feature type="domain" description="ApaG" evidence="3">
    <location>
        <begin position="29"/>
        <end position="154"/>
    </location>
</feature>
<dbReference type="EMBL" id="CP107052">
    <property type="protein sequence ID" value="UYH50588.1"/>
    <property type="molecule type" value="Genomic_DNA"/>
</dbReference>
<evidence type="ECO:0000256" key="1">
    <source>
        <dbReference type="ARBA" id="ARBA00017693"/>
    </source>
</evidence>
<evidence type="ECO:0000256" key="2">
    <source>
        <dbReference type="HAMAP-Rule" id="MF_00791"/>
    </source>
</evidence>
<name>A0ABY6GI89_9PROT</name>
<dbReference type="InterPro" id="IPR036767">
    <property type="entry name" value="ApaG_sf"/>
</dbReference>